<dbReference type="InterPro" id="IPR005174">
    <property type="entry name" value="KIB1-4_b-propeller"/>
</dbReference>
<evidence type="ECO:0008006" key="5">
    <source>
        <dbReference type="Google" id="ProtNLM"/>
    </source>
</evidence>
<dbReference type="Pfam" id="PF03478">
    <property type="entry name" value="Beta-prop_KIB1-4"/>
    <property type="match status" value="1"/>
</dbReference>
<feature type="domain" description="F-box" evidence="1">
    <location>
        <begin position="4"/>
        <end position="35"/>
    </location>
</feature>
<dbReference type="AlphaFoldDB" id="A0AAD5ZM27"/>
<keyword evidence="4" id="KW-1185">Reference proteome</keyword>
<dbReference type="Gene3D" id="1.20.1280.50">
    <property type="match status" value="1"/>
</dbReference>
<organism evidence="3 4">
    <name type="scientific">Rhynchospora tenuis</name>
    <dbReference type="NCBI Taxonomy" id="198213"/>
    <lineage>
        <taxon>Eukaryota</taxon>
        <taxon>Viridiplantae</taxon>
        <taxon>Streptophyta</taxon>
        <taxon>Embryophyta</taxon>
        <taxon>Tracheophyta</taxon>
        <taxon>Spermatophyta</taxon>
        <taxon>Magnoliopsida</taxon>
        <taxon>Liliopsida</taxon>
        <taxon>Poales</taxon>
        <taxon>Cyperaceae</taxon>
        <taxon>Cyperoideae</taxon>
        <taxon>Rhynchosporeae</taxon>
        <taxon>Rhynchospora</taxon>
    </lineage>
</organism>
<protein>
    <recommendedName>
        <fullName evidence="5">F-box domain-containing protein</fullName>
    </recommendedName>
</protein>
<evidence type="ECO:0000313" key="4">
    <source>
        <dbReference type="Proteomes" id="UP001210211"/>
    </source>
</evidence>
<dbReference type="InterPro" id="IPR036047">
    <property type="entry name" value="F-box-like_dom_sf"/>
</dbReference>
<dbReference type="Pfam" id="PF00646">
    <property type="entry name" value="F-box"/>
    <property type="match status" value="1"/>
</dbReference>
<gene>
    <name evidence="3" type="ORF">LUZ61_003859</name>
</gene>
<feature type="domain" description="KIB1-4 beta-propeller" evidence="2">
    <location>
        <begin position="65"/>
        <end position="322"/>
    </location>
</feature>
<dbReference type="SUPFAM" id="SSF81383">
    <property type="entry name" value="F-box domain"/>
    <property type="match status" value="1"/>
</dbReference>
<evidence type="ECO:0000259" key="1">
    <source>
        <dbReference type="Pfam" id="PF00646"/>
    </source>
</evidence>
<reference evidence="3 4" key="1">
    <citation type="journal article" date="2022" name="Cell">
        <title>Repeat-based holocentromeres influence genome architecture and karyotype evolution.</title>
        <authorList>
            <person name="Hofstatter P.G."/>
            <person name="Thangavel G."/>
            <person name="Lux T."/>
            <person name="Neumann P."/>
            <person name="Vondrak T."/>
            <person name="Novak P."/>
            <person name="Zhang M."/>
            <person name="Costa L."/>
            <person name="Castellani M."/>
            <person name="Scott A."/>
            <person name="Toegelov H."/>
            <person name="Fuchs J."/>
            <person name="Mata-Sucre Y."/>
            <person name="Dias Y."/>
            <person name="Vanzela A.L.L."/>
            <person name="Huettel B."/>
            <person name="Almeida C.C.S."/>
            <person name="Simkova H."/>
            <person name="Souza G."/>
            <person name="Pedrosa-Harand A."/>
            <person name="Macas J."/>
            <person name="Mayer K.F.X."/>
            <person name="Houben A."/>
            <person name="Marques A."/>
        </authorList>
    </citation>
    <scope>NUCLEOTIDE SEQUENCE [LARGE SCALE GENOMIC DNA]</scope>
    <source>
        <strain evidence="3">RhyTen1mFocal</strain>
    </source>
</reference>
<proteinExistence type="predicted"/>
<name>A0AAD5ZM27_9POAL</name>
<sequence>MTSWSDLSNDALRHIVGFLSLPDFHRFSAVCRYCRWVVKQINCSPAQQLPWLMMGEDILTKKRKFYNLTEKRHYYIDIPEIHNQHWIGSSFGWLFIIDRELVPRLVNPFTRECYVLPPFPRFEEQILRKRFIKAILSLDPSKTCDFTMLVLYSTNFVQVAFWRPGESSWRCVPGKHFIVDAIFFRGNFYFAGCKNLCMLSDLESNPTMELVMPLFNSGIRYLVDFMGELLLVERHITFLGDKYDPHVVTERFTVDKLNLEGRSSSECKEIGDYAIFLGARCSGYAVDSQLFPGCKRNSIYFTDMMFKVNPDVYGCDDLGIYDFTTDTIEPYYPAEIFHPFTQPPTWLTPTIHKLLN</sequence>
<dbReference type="PANTHER" id="PTHR44259">
    <property type="entry name" value="OS07G0183000 PROTEIN-RELATED"/>
    <property type="match status" value="1"/>
</dbReference>
<accession>A0AAD5ZM27</accession>
<evidence type="ECO:0000313" key="3">
    <source>
        <dbReference type="EMBL" id="KAJ3700154.1"/>
    </source>
</evidence>
<dbReference type="Proteomes" id="UP001210211">
    <property type="component" value="Unassembled WGS sequence"/>
</dbReference>
<dbReference type="EMBL" id="JAMRDG010000001">
    <property type="protein sequence ID" value="KAJ3700154.1"/>
    <property type="molecule type" value="Genomic_DNA"/>
</dbReference>
<comment type="caution">
    <text evidence="3">The sequence shown here is derived from an EMBL/GenBank/DDBJ whole genome shotgun (WGS) entry which is preliminary data.</text>
</comment>
<dbReference type="CDD" id="cd09917">
    <property type="entry name" value="F-box_SF"/>
    <property type="match status" value="1"/>
</dbReference>
<dbReference type="InterPro" id="IPR001810">
    <property type="entry name" value="F-box_dom"/>
</dbReference>
<dbReference type="InterPro" id="IPR050942">
    <property type="entry name" value="F-box_BR-signaling"/>
</dbReference>
<evidence type="ECO:0000259" key="2">
    <source>
        <dbReference type="Pfam" id="PF03478"/>
    </source>
</evidence>